<evidence type="ECO:0000259" key="15">
    <source>
        <dbReference type="Pfam" id="PF00593"/>
    </source>
</evidence>
<evidence type="ECO:0000259" key="16">
    <source>
        <dbReference type="Pfam" id="PF07715"/>
    </source>
</evidence>
<keyword evidence="8" id="KW-0406">Ion transport</keyword>
<evidence type="ECO:0000256" key="7">
    <source>
        <dbReference type="ARBA" id="ARBA00023004"/>
    </source>
</evidence>
<feature type="signal peptide" evidence="14">
    <location>
        <begin position="1"/>
        <end position="20"/>
    </location>
</feature>
<keyword evidence="11 12" id="KW-0998">Cell outer membrane</keyword>
<dbReference type="InterPro" id="IPR023997">
    <property type="entry name" value="TonB-dep_OMP_SusC/RagA_CS"/>
</dbReference>
<dbReference type="Pfam" id="PF13715">
    <property type="entry name" value="CarbopepD_reg_2"/>
    <property type="match status" value="1"/>
</dbReference>
<dbReference type="Gene3D" id="2.170.130.10">
    <property type="entry name" value="TonB-dependent receptor, plug domain"/>
    <property type="match status" value="1"/>
</dbReference>
<dbReference type="PANTHER" id="PTHR32552">
    <property type="entry name" value="FERRICHROME IRON RECEPTOR-RELATED"/>
    <property type="match status" value="1"/>
</dbReference>
<dbReference type="InterPro" id="IPR037066">
    <property type="entry name" value="Plug_dom_sf"/>
</dbReference>
<dbReference type="SUPFAM" id="SSF56935">
    <property type="entry name" value="Porins"/>
    <property type="match status" value="1"/>
</dbReference>
<evidence type="ECO:0000256" key="6">
    <source>
        <dbReference type="ARBA" id="ARBA00022729"/>
    </source>
</evidence>
<keyword evidence="18" id="KW-1185">Reference proteome</keyword>
<gene>
    <name evidence="17" type="ORF">NF867_10725</name>
</gene>
<evidence type="ECO:0000256" key="1">
    <source>
        <dbReference type="ARBA" id="ARBA00004571"/>
    </source>
</evidence>
<feature type="domain" description="TonB-dependent receptor plug" evidence="16">
    <location>
        <begin position="117"/>
        <end position="246"/>
    </location>
</feature>
<comment type="similarity">
    <text evidence="12 13">Belongs to the TonB-dependent receptor family.</text>
</comment>
<sequence length="1040" mass="113186">MKKCLLLVAWLVMFSLVSVAQNRTITGTVTDKLDGQPIPGVTVQVKGTNLGSQTNQDGKYSVSVPNDAKTLAFQYVGYITREITLGTSNVINVAMEQDSKQLGEVVVTALGISREKKALGYAVTDLKGDNLKQSGEVNVIESLAAKAAGVQVTSAAGVPGASSKIQLRGVSTFTSETQPLIVVDGVPIDNSTTTTVAGDYPFNQTLSGVNNANRAIDINPDDIESVTILKGPAAAALYGARAGNGAIVYTTKRGKKGSGLGITLSQTFDYSEVNRLPNLQSKYAQGVGGNYITADPGPDNIYNTDDDVSGGTSSSWGPAIASTPDLISYNNTDNYFEKPWTSTTDLSIDGGNDKVTFRFSAGRTDQSGIVPNTDFKRNSLRITADGFLKDWLKVGGTANYIRTTGIQSQNGSNIGGVMLGLLRAPASFDIRDYKFSNNFQRTYFALYDNPFYTAYENPFNTSVNRIIGNVYLSYTGKPWFNAMYKIGVDSYSDDRRQVYAVSSFGNDAGDQTGQVNYNTITNRDIYSDLIFTGGGPLIGDIKLNYTAGFNISTSNFGSLYSRGQTLSVPGFYDMSNAATKYSSTSAVRKYTNALFGQLDFAFRDMLFLTLTGRNEWSSTFGESKNNFFYPSASLAWLFSETFNLTDWISFGKFRYSYSQAGISPEPYNTKTYYKPPIYTDGFTNGLSFPYGSANGFGYDGLTVLGNSNLQPEKVTANELGLDLKMFQSRLSLGFTYYHQTTNDILLNRPLSASSGFTAEYVNSGKAENQGYEVEVAGDVVKSQNFNWNLGVTWSTNKNKVLELAEGVTQLQLESAFTDIGSYAIIGEPIGVFYGTKWQRNTNGDLIIGANGVPLKQAESGNIGNPQPDWMGGIRNTFTFKGIGLNVLFDIRHGGAIWNGTYARLNRLGRTEQSADRERTYVIPGVLEDGTTPNTTEISALTYFSQYLGDGGGAAEQFVEDVNWFRVREVSLSYTFRLKKMEKFIHSLSVRATGRNLFLDTNYKGGDPETSLTGAGSNLNGFDYFNNPGARSFIFGLTVGF</sequence>
<dbReference type="InterPro" id="IPR039426">
    <property type="entry name" value="TonB-dep_rcpt-like"/>
</dbReference>
<protein>
    <submittedName>
        <fullName evidence="17">SusC/RagA family TonB-linked outer membrane protein</fullName>
    </submittedName>
</protein>
<dbReference type="InterPro" id="IPR036942">
    <property type="entry name" value="Beta-barrel_TonB_sf"/>
</dbReference>
<keyword evidence="10 12" id="KW-0472">Membrane</keyword>
<name>A0A9X2FAG0_9SPHI</name>
<dbReference type="Pfam" id="PF07715">
    <property type="entry name" value="Plug"/>
    <property type="match status" value="1"/>
</dbReference>
<feature type="domain" description="TonB-dependent receptor-like beta-barrel" evidence="15">
    <location>
        <begin position="516"/>
        <end position="799"/>
    </location>
</feature>
<evidence type="ECO:0000256" key="11">
    <source>
        <dbReference type="ARBA" id="ARBA00023237"/>
    </source>
</evidence>
<evidence type="ECO:0000256" key="12">
    <source>
        <dbReference type="PROSITE-ProRule" id="PRU01360"/>
    </source>
</evidence>
<accession>A0A9X2FAG0</accession>
<keyword evidence="5 12" id="KW-0812">Transmembrane</keyword>
<dbReference type="PROSITE" id="PS52016">
    <property type="entry name" value="TONB_DEPENDENT_REC_3"/>
    <property type="match status" value="1"/>
</dbReference>
<dbReference type="InterPro" id="IPR000531">
    <property type="entry name" value="Beta-barrel_TonB"/>
</dbReference>
<dbReference type="InterPro" id="IPR008969">
    <property type="entry name" value="CarboxyPept-like_regulatory"/>
</dbReference>
<dbReference type="GO" id="GO:0009279">
    <property type="term" value="C:cell outer membrane"/>
    <property type="evidence" value="ECO:0007669"/>
    <property type="project" value="UniProtKB-SubCell"/>
</dbReference>
<keyword evidence="2 12" id="KW-0813">Transport</keyword>
<evidence type="ECO:0000313" key="17">
    <source>
        <dbReference type="EMBL" id="MCO4293338.1"/>
    </source>
</evidence>
<keyword evidence="4" id="KW-0410">Iron transport</keyword>
<keyword evidence="6 14" id="KW-0732">Signal</keyword>
<evidence type="ECO:0000256" key="13">
    <source>
        <dbReference type="RuleBase" id="RU003357"/>
    </source>
</evidence>
<dbReference type="Gene3D" id="2.60.40.1120">
    <property type="entry name" value="Carboxypeptidase-like, regulatory domain"/>
    <property type="match status" value="1"/>
</dbReference>
<dbReference type="AlphaFoldDB" id="A0A9X2FAG0"/>
<evidence type="ECO:0000256" key="5">
    <source>
        <dbReference type="ARBA" id="ARBA00022692"/>
    </source>
</evidence>
<dbReference type="RefSeq" id="WP_252587904.1">
    <property type="nucleotide sequence ID" value="NZ_JAMWYS010000035.1"/>
</dbReference>
<reference evidence="17" key="1">
    <citation type="submission" date="2022-06" db="EMBL/GenBank/DDBJ databases">
        <title>Solitalea sp. MAHUQ-68 isolated from rhizospheric soil.</title>
        <authorList>
            <person name="Huq M.A."/>
        </authorList>
    </citation>
    <scope>NUCLEOTIDE SEQUENCE</scope>
    <source>
        <strain evidence="17">MAHUQ-68</strain>
    </source>
</reference>
<dbReference type="Gene3D" id="2.40.170.20">
    <property type="entry name" value="TonB-dependent receptor, beta-barrel domain"/>
    <property type="match status" value="1"/>
</dbReference>
<evidence type="ECO:0000256" key="10">
    <source>
        <dbReference type="ARBA" id="ARBA00023136"/>
    </source>
</evidence>
<keyword evidence="9 13" id="KW-0798">TonB box</keyword>
<dbReference type="InterPro" id="IPR012910">
    <property type="entry name" value="Plug_dom"/>
</dbReference>
<evidence type="ECO:0000313" key="18">
    <source>
        <dbReference type="Proteomes" id="UP001155182"/>
    </source>
</evidence>
<dbReference type="EMBL" id="JAMWYS010000035">
    <property type="protein sequence ID" value="MCO4293338.1"/>
    <property type="molecule type" value="Genomic_DNA"/>
</dbReference>
<evidence type="ECO:0000256" key="3">
    <source>
        <dbReference type="ARBA" id="ARBA00022452"/>
    </source>
</evidence>
<feature type="chain" id="PRO_5040928501" evidence="14">
    <location>
        <begin position="21"/>
        <end position="1040"/>
    </location>
</feature>
<keyword evidence="7" id="KW-0408">Iron</keyword>
<proteinExistence type="inferred from homology"/>
<dbReference type="Proteomes" id="UP001155182">
    <property type="component" value="Unassembled WGS sequence"/>
</dbReference>
<dbReference type="NCBIfam" id="TIGR04056">
    <property type="entry name" value="OMP_RagA_SusC"/>
    <property type="match status" value="1"/>
</dbReference>
<comment type="subcellular location">
    <subcellularLocation>
        <location evidence="1 12">Cell outer membrane</location>
        <topology evidence="1 12">Multi-pass membrane protein</topology>
    </subcellularLocation>
</comment>
<dbReference type="GO" id="GO:0015344">
    <property type="term" value="F:siderophore uptake transmembrane transporter activity"/>
    <property type="evidence" value="ECO:0007669"/>
    <property type="project" value="TreeGrafter"/>
</dbReference>
<dbReference type="InterPro" id="IPR023996">
    <property type="entry name" value="TonB-dep_OMP_SusC/RagA"/>
</dbReference>
<evidence type="ECO:0000256" key="4">
    <source>
        <dbReference type="ARBA" id="ARBA00022496"/>
    </source>
</evidence>
<evidence type="ECO:0000256" key="14">
    <source>
        <dbReference type="SAM" id="SignalP"/>
    </source>
</evidence>
<evidence type="ECO:0000256" key="8">
    <source>
        <dbReference type="ARBA" id="ARBA00023065"/>
    </source>
</evidence>
<dbReference type="SUPFAM" id="SSF49464">
    <property type="entry name" value="Carboxypeptidase regulatory domain-like"/>
    <property type="match status" value="1"/>
</dbReference>
<organism evidence="17 18">
    <name type="scientific">Solitalea agri</name>
    <dbReference type="NCBI Taxonomy" id="2953739"/>
    <lineage>
        <taxon>Bacteria</taxon>
        <taxon>Pseudomonadati</taxon>
        <taxon>Bacteroidota</taxon>
        <taxon>Sphingobacteriia</taxon>
        <taxon>Sphingobacteriales</taxon>
        <taxon>Sphingobacteriaceae</taxon>
        <taxon>Solitalea</taxon>
    </lineage>
</organism>
<keyword evidence="3 12" id="KW-1134">Transmembrane beta strand</keyword>
<evidence type="ECO:0000256" key="9">
    <source>
        <dbReference type="ARBA" id="ARBA00023077"/>
    </source>
</evidence>
<evidence type="ECO:0000256" key="2">
    <source>
        <dbReference type="ARBA" id="ARBA00022448"/>
    </source>
</evidence>
<dbReference type="NCBIfam" id="TIGR04057">
    <property type="entry name" value="SusC_RagA_signa"/>
    <property type="match status" value="1"/>
</dbReference>
<comment type="caution">
    <text evidence="17">The sequence shown here is derived from an EMBL/GenBank/DDBJ whole genome shotgun (WGS) entry which is preliminary data.</text>
</comment>
<dbReference type="PANTHER" id="PTHR32552:SF68">
    <property type="entry name" value="FERRICHROME OUTER MEMBRANE TRANSPORTER_PHAGE RECEPTOR"/>
    <property type="match status" value="1"/>
</dbReference>
<dbReference type="Pfam" id="PF00593">
    <property type="entry name" value="TonB_dep_Rec_b-barrel"/>
    <property type="match status" value="1"/>
</dbReference>